<feature type="region of interest" description="Disordered" evidence="1">
    <location>
        <begin position="31"/>
        <end position="57"/>
    </location>
</feature>
<organism evidence="2 3">
    <name type="scientific">Xenorhabdus yunnanensis</name>
    <dbReference type="NCBI Taxonomy" id="3025878"/>
    <lineage>
        <taxon>Bacteria</taxon>
        <taxon>Pseudomonadati</taxon>
        <taxon>Pseudomonadota</taxon>
        <taxon>Gammaproteobacteria</taxon>
        <taxon>Enterobacterales</taxon>
        <taxon>Morganellaceae</taxon>
        <taxon>Xenorhabdus</taxon>
    </lineage>
</organism>
<sequence length="123" mass="13637">MNERQFKTYIAAAESIGGDYFMGYQRGLHSHFHNDPHTEPTPNQFSSDMESGYRDGLAGYPPRGFHGNIGNLNAAGILPADSVLTIRLNSQLKARYVKRAQREGLKLSSWVLKHLNSASDEGS</sequence>
<proteinExistence type="predicted"/>
<dbReference type="EMBL" id="JAQRFI010000085">
    <property type="protein sequence ID" value="MDC9591450.1"/>
    <property type="molecule type" value="Genomic_DNA"/>
</dbReference>
<gene>
    <name evidence="2" type="ORF">PSI23_19725</name>
</gene>
<evidence type="ECO:0000313" key="2">
    <source>
        <dbReference type="EMBL" id="MDC9591450.1"/>
    </source>
</evidence>
<keyword evidence="3" id="KW-1185">Reference proteome</keyword>
<evidence type="ECO:0000256" key="1">
    <source>
        <dbReference type="SAM" id="MobiDB-lite"/>
    </source>
</evidence>
<name>A0ABT5LNV2_9GAMM</name>
<protein>
    <submittedName>
        <fullName evidence="2">Uncharacterized protein</fullName>
    </submittedName>
</protein>
<comment type="caution">
    <text evidence="2">The sequence shown here is derived from an EMBL/GenBank/DDBJ whole genome shotgun (WGS) entry which is preliminary data.</text>
</comment>
<feature type="compositionally biased region" description="Polar residues" evidence="1">
    <location>
        <begin position="40"/>
        <end position="49"/>
    </location>
</feature>
<accession>A0ABT5LNV2</accession>
<dbReference type="Proteomes" id="UP001217178">
    <property type="component" value="Unassembled WGS sequence"/>
</dbReference>
<reference evidence="2 3" key="1">
    <citation type="submission" date="2023-02" db="EMBL/GenBank/DDBJ databases">
        <title>Entomopathogenic bacteria.</title>
        <authorList>
            <person name="Machado R.A."/>
        </authorList>
    </citation>
    <scope>NUCLEOTIDE SEQUENCE [LARGE SCALE GENOMIC DNA]</scope>
    <source>
        <strain evidence="2 3">XENO-10</strain>
    </source>
</reference>
<dbReference type="RefSeq" id="WP_273556675.1">
    <property type="nucleotide sequence ID" value="NZ_JAQRFI010000085.1"/>
</dbReference>
<evidence type="ECO:0000313" key="3">
    <source>
        <dbReference type="Proteomes" id="UP001217178"/>
    </source>
</evidence>